<dbReference type="GO" id="GO:0006302">
    <property type="term" value="P:double-strand break repair"/>
    <property type="evidence" value="ECO:0007669"/>
    <property type="project" value="TreeGrafter"/>
</dbReference>
<dbReference type="PANTHER" id="PTHR32182:SF22">
    <property type="entry name" value="ATP-DEPENDENT ENDONUCLEASE, OLD FAMILY-RELATED"/>
    <property type="match status" value="1"/>
</dbReference>
<accession>A0A966FZ62</accession>
<comment type="caution">
    <text evidence="2">The sequence shown here is derived from an EMBL/GenBank/DDBJ whole genome shotgun (WGS) entry which is preliminary data.</text>
</comment>
<organism evidence="2 3">
    <name type="scientific">Microcystis aeruginosa G11-04</name>
    <dbReference type="NCBI Taxonomy" id="2685956"/>
    <lineage>
        <taxon>Bacteria</taxon>
        <taxon>Bacillati</taxon>
        <taxon>Cyanobacteriota</taxon>
        <taxon>Cyanophyceae</taxon>
        <taxon>Oscillatoriophycideae</taxon>
        <taxon>Chroococcales</taxon>
        <taxon>Microcystaceae</taxon>
        <taxon>Microcystis</taxon>
    </lineage>
</organism>
<dbReference type="SUPFAM" id="SSF52540">
    <property type="entry name" value="P-loop containing nucleoside triphosphate hydrolases"/>
    <property type="match status" value="1"/>
</dbReference>
<feature type="domain" description="Endonuclease GajA/Old nuclease/RecF-like AAA" evidence="1">
    <location>
        <begin position="1"/>
        <end position="386"/>
    </location>
</feature>
<dbReference type="InterPro" id="IPR041685">
    <property type="entry name" value="AAA_GajA/Old/RecF-like"/>
</dbReference>
<proteinExistence type="predicted"/>
<evidence type="ECO:0000313" key="2">
    <source>
        <dbReference type="EMBL" id="NCS57175.1"/>
    </source>
</evidence>
<evidence type="ECO:0000313" key="3">
    <source>
        <dbReference type="Proteomes" id="UP000799330"/>
    </source>
</evidence>
<dbReference type="Gene3D" id="3.40.50.300">
    <property type="entry name" value="P-loop containing nucleotide triphosphate hydrolases"/>
    <property type="match status" value="1"/>
</dbReference>
<reference evidence="2" key="1">
    <citation type="journal article" date="2019" name="Mol. Ecol.">
        <title>Genome evolution and host-microbiome shifts correspond with intraspecific niche divergence within harmful algal bloom-forming Microcystis aeruginosa.</title>
        <authorList>
            <person name="Jackrel S.L."/>
            <person name="White J.D."/>
            <person name="Evans J.T."/>
            <person name="Buffin K."/>
            <person name="Hayden K."/>
            <person name="Sarnelle O."/>
            <person name="Denef V.J."/>
        </authorList>
    </citation>
    <scope>NUCLEOTIDE SEQUENCE</scope>
    <source>
        <strain evidence="2">G11-04</strain>
    </source>
</reference>
<gene>
    <name evidence="2" type="ORF">GPJ16_09550</name>
</gene>
<dbReference type="InterPro" id="IPR027417">
    <property type="entry name" value="P-loop_NTPase"/>
</dbReference>
<dbReference type="Proteomes" id="UP000799330">
    <property type="component" value="Unassembled WGS sequence"/>
</dbReference>
<name>A0A966FZ62_MICAE</name>
<evidence type="ECO:0000259" key="1">
    <source>
        <dbReference type="Pfam" id="PF13175"/>
    </source>
</evidence>
<dbReference type="Pfam" id="PF13175">
    <property type="entry name" value="AAA_15"/>
    <property type="match status" value="1"/>
</dbReference>
<protein>
    <submittedName>
        <fullName evidence="2">AAA family ATPase</fullName>
    </submittedName>
</protein>
<sequence length="478" mass="55215">MITYIKIHGFKSFHNFEMVFTPLTVVAGVNASGKSNLFDALQLLTRLAEVDLKTAFSEQRGHPSELFTQYDEDDYATEMEFIVEMLVNRKVKDNWGGEVDLKYTRLRYQLKIKRESNIIGFENLYIVDERLENLKHQEDNWVKDYIPKTVLETWRPKVVTGRRTFPYIQTEDINGITTIVVHQDGQQGNKKVFPAKNASQTVLSSINTIDFKHILAAKQEMLSWKFMQLNPEDLREPTRQDMGIRDTITASGKNLAAALFRIKQDDEYTLTAISRDLNNLLPNLTEVNVYDDKANRQFIIKVKGDDNREFSSRVLSEGTLRLLTLCVLQYDRQHTGLLCFEEPENGIHPFRIEAMAKLLKELTVDFKDTEMPLRQVIVNTHSPVLVSQLINWQDDKNVSIWLSQLTTIISTIEGKRIKMKSSNFHPVIKEDQKRLTLFSSFSEENEVKLTLSEVVEYLKTADAESAIKNIKNQQNQLT</sequence>
<dbReference type="AlphaFoldDB" id="A0A966FZ62"/>
<dbReference type="PANTHER" id="PTHR32182">
    <property type="entry name" value="DNA REPLICATION AND REPAIR PROTEIN RECF"/>
    <property type="match status" value="1"/>
</dbReference>
<dbReference type="GO" id="GO:0000731">
    <property type="term" value="P:DNA synthesis involved in DNA repair"/>
    <property type="evidence" value="ECO:0007669"/>
    <property type="project" value="TreeGrafter"/>
</dbReference>
<dbReference type="EMBL" id="JAADAI010000103">
    <property type="protein sequence ID" value="NCS57175.1"/>
    <property type="molecule type" value="Genomic_DNA"/>
</dbReference>